<reference evidence="1 2" key="1">
    <citation type="journal article" date="2016" name="Nat. Commun.">
        <title>Thousands of microbial genomes shed light on interconnected biogeochemical processes in an aquifer system.</title>
        <authorList>
            <person name="Anantharaman K."/>
            <person name="Brown C.T."/>
            <person name="Hug L.A."/>
            <person name="Sharon I."/>
            <person name="Castelle C.J."/>
            <person name="Probst A.J."/>
            <person name="Thomas B.C."/>
            <person name="Singh A."/>
            <person name="Wilkins M.J."/>
            <person name="Karaoz U."/>
            <person name="Brodie E.L."/>
            <person name="Williams K.H."/>
            <person name="Hubbard S.S."/>
            <person name="Banfield J.F."/>
        </authorList>
    </citation>
    <scope>NUCLEOTIDE SEQUENCE [LARGE SCALE GENOMIC DNA]</scope>
</reference>
<protein>
    <recommendedName>
        <fullName evidence="3">Diacylglycerol glucosyltransferase N-terminal domain-containing protein</fullName>
    </recommendedName>
</protein>
<organism evidence="1 2">
    <name type="scientific">Candidatus Gottesmanbacteria bacterium RIFCSPHIGHO2_02_FULL_39_11</name>
    <dbReference type="NCBI Taxonomy" id="1798382"/>
    <lineage>
        <taxon>Bacteria</taxon>
        <taxon>Candidatus Gottesmaniibacteriota</taxon>
    </lineage>
</organism>
<accession>A0A1F5ZMF8</accession>
<dbReference type="AlphaFoldDB" id="A0A1F5ZMF8"/>
<proteinExistence type="predicted"/>
<dbReference type="STRING" id="1798382.A3D77_05495"/>
<sequence>MFPVLTDRSLVIIFAFAPAGLGHLRVTKALYDGLPKEVTPILLGTQDKSITIIHRLMSTHVLLKNIMEWSQNGFLEGLFADVYRMYLRKRSKKLKSQLLTILDERIDVPSKILIVATHFGLAHAIATIKDELADARHIAIKLVVVVTDDSPQKIWYVPNSDLTVVPSSYTKNELIRYGQEKGLDPLSFVVCPYPVSPLLSHLLPINLQNIRMQQLNPLHSNKIEIAIPISGVAVGTNLIKTLIDEIKNKINYVNFHVVAKTSSFTEKFLEDLMDRKYVKIHTASHDRQIVNTYEDVYRNNVIALEITKPSEQAFKALLSPCEAGGSVLLFLNPVGRQEYDNLNFLKKHRLIPTDEDQEFLYQSALKNKKLEGVDKKELEEKSRFWRGVRLPESALEAANFINYLYQNKILFYMSDPTNPCSYFHSSKNEMGSNGAERFWQTVSEFL</sequence>
<comment type="caution">
    <text evidence="1">The sequence shown here is derived from an EMBL/GenBank/DDBJ whole genome shotgun (WGS) entry which is preliminary data.</text>
</comment>
<evidence type="ECO:0008006" key="3">
    <source>
        <dbReference type="Google" id="ProtNLM"/>
    </source>
</evidence>
<name>A0A1F5ZMF8_9BACT</name>
<evidence type="ECO:0000313" key="1">
    <source>
        <dbReference type="EMBL" id="OGG13287.1"/>
    </source>
</evidence>
<evidence type="ECO:0000313" key="2">
    <source>
        <dbReference type="Proteomes" id="UP000176923"/>
    </source>
</evidence>
<gene>
    <name evidence="1" type="ORF">A3D77_05495</name>
</gene>
<dbReference type="Proteomes" id="UP000176923">
    <property type="component" value="Unassembled WGS sequence"/>
</dbReference>
<dbReference type="EMBL" id="MFJL01000038">
    <property type="protein sequence ID" value="OGG13287.1"/>
    <property type="molecule type" value="Genomic_DNA"/>
</dbReference>